<dbReference type="InterPro" id="IPR000873">
    <property type="entry name" value="AMP-dep_synth/lig_dom"/>
</dbReference>
<evidence type="ECO:0000259" key="2">
    <source>
        <dbReference type="Pfam" id="PF00501"/>
    </source>
</evidence>
<feature type="compositionally biased region" description="Basic and acidic residues" evidence="1">
    <location>
        <begin position="381"/>
        <end position="393"/>
    </location>
</feature>
<keyword evidence="3" id="KW-0436">Ligase</keyword>
<keyword evidence="4" id="KW-1185">Reference proteome</keyword>
<dbReference type="Proteomes" id="UP000186235">
    <property type="component" value="Unassembled WGS sequence"/>
</dbReference>
<dbReference type="AlphaFoldDB" id="A0A1N6U1G5"/>
<gene>
    <name evidence="3" type="ORF">SAMN05518682_3036</name>
</gene>
<dbReference type="PANTHER" id="PTHR43767:SF1">
    <property type="entry name" value="NONRIBOSOMAL PEPTIDE SYNTHASE PES1 (EUROFUNG)-RELATED"/>
    <property type="match status" value="1"/>
</dbReference>
<evidence type="ECO:0000313" key="4">
    <source>
        <dbReference type="Proteomes" id="UP000186235"/>
    </source>
</evidence>
<dbReference type="InterPro" id="IPR042099">
    <property type="entry name" value="ANL_N_sf"/>
</dbReference>
<proteinExistence type="predicted"/>
<protein>
    <submittedName>
        <fullName evidence="3">Acyl-CoA synthetase (AMP-forming)/AMP-acid ligase II</fullName>
    </submittedName>
</protein>
<evidence type="ECO:0000256" key="1">
    <source>
        <dbReference type="SAM" id="MobiDB-lite"/>
    </source>
</evidence>
<dbReference type="PANTHER" id="PTHR43767">
    <property type="entry name" value="LONG-CHAIN-FATTY-ACID--COA LIGASE"/>
    <property type="match status" value="1"/>
</dbReference>
<organism evidence="3 4">
    <name type="scientific">Cellulosimicrobium aquatile</name>
    <dbReference type="NCBI Taxonomy" id="1612203"/>
    <lineage>
        <taxon>Bacteria</taxon>
        <taxon>Bacillati</taxon>
        <taxon>Actinomycetota</taxon>
        <taxon>Actinomycetes</taxon>
        <taxon>Micrococcales</taxon>
        <taxon>Promicromonosporaceae</taxon>
        <taxon>Cellulosimicrobium</taxon>
    </lineage>
</organism>
<reference evidence="4" key="1">
    <citation type="submission" date="2017-01" db="EMBL/GenBank/DDBJ databases">
        <authorList>
            <person name="Varghese N."/>
            <person name="Submissions S."/>
        </authorList>
    </citation>
    <scope>NUCLEOTIDE SEQUENCE [LARGE SCALE GENOMIC DNA]</scope>
    <source>
        <strain evidence="4">3bp</strain>
    </source>
</reference>
<dbReference type="Gene3D" id="3.30.300.30">
    <property type="match status" value="1"/>
</dbReference>
<feature type="domain" description="AMP-dependent synthetase/ligase" evidence="2">
    <location>
        <begin position="44"/>
        <end position="411"/>
    </location>
</feature>
<feature type="compositionally biased region" description="Basic and acidic residues" evidence="1">
    <location>
        <begin position="502"/>
        <end position="514"/>
    </location>
</feature>
<dbReference type="InterPro" id="IPR045851">
    <property type="entry name" value="AMP-bd_C_sf"/>
</dbReference>
<dbReference type="RefSeq" id="WP_076405741.1">
    <property type="nucleotide sequence ID" value="NZ_FTMI01000005.1"/>
</dbReference>
<sequence>MTAPDDVARHLLAPILARGAAGHASADAVALRRWTRPGRRGARVREEASYADLARRVEATATTLSADGLAPGDRALFSVRPRPEGVVLAFGVVRAGGTVVFVDPGSTPELFAARVSAAGPSLATTESLLYAVSRGPLRRLARSRGLLLPDYASLPLRHVHAGPWLPGVPRGSRAARRLAASAVDRAALPPLDPDREALTVFTSGTTAQPKAVVHTAGSLLAGCDLLRDVFALAPGDVVHTDQMLLGVPALLAGATWSVPADPPSRDITTFARQLDGAAGTYLVPADVTALLDVIEAGAVPARGPRVALVGGAPVTRALLERAARLLPGTRWVAVYGMTEILPVAVVEAREKLAYAGDGDLVGVPLPGTVARLDPVEDEEPEGGRDAVGEPGRDDVVGELVLSGPSLMAGYLHDLDAPARGAGARAAEHRTGDLARRDDAGRLVLVGRTRDMIIRGTTNIYPGLYEPRVAALDGVGEALLVGVPQVDGDERVALVVTSASGDSRPDTATRPDPRPDAGTAVRLDPHHPLVDRVRTALPGMLDHDALPDVVLLADRIPLAGRSRKPDRAALSRAAAPLVPAAPLETAAPSVPAAPLVPAESAAVGRDTPGARA</sequence>
<name>A0A1N6U1G5_9MICO</name>
<feature type="region of interest" description="Disordered" evidence="1">
    <location>
        <begin position="497"/>
        <end position="522"/>
    </location>
</feature>
<feature type="region of interest" description="Disordered" evidence="1">
    <location>
        <begin position="372"/>
        <end position="393"/>
    </location>
</feature>
<dbReference type="Pfam" id="PF00501">
    <property type="entry name" value="AMP-binding"/>
    <property type="match status" value="1"/>
</dbReference>
<dbReference type="InterPro" id="IPR050237">
    <property type="entry name" value="ATP-dep_AMP-bd_enzyme"/>
</dbReference>
<accession>A0A1N6U1G5</accession>
<dbReference type="GO" id="GO:0016878">
    <property type="term" value="F:acid-thiol ligase activity"/>
    <property type="evidence" value="ECO:0007669"/>
    <property type="project" value="UniProtKB-ARBA"/>
</dbReference>
<evidence type="ECO:0000313" key="3">
    <source>
        <dbReference type="EMBL" id="SIQ59462.1"/>
    </source>
</evidence>
<dbReference type="Gene3D" id="3.40.50.12780">
    <property type="entry name" value="N-terminal domain of ligase-like"/>
    <property type="match status" value="1"/>
</dbReference>
<dbReference type="SUPFAM" id="SSF56801">
    <property type="entry name" value="Acetyl-CoA synthetase-like"/>
    <property type="match status" value="1"/>
</dbReference>
<dbReference type="EMBL" id="FTMI01000005">
    <property type="protein sequence ID" value="SIQ59462.1"/>
    <property type="molecule type" value="Genomic_DNA"/>
</dbReference>
<dbReference type="CDD" id="cd04433">
    <property type="entry name" value="AFD_class_I"/>
    <property type="match status" value="1"/>
</dbReference>